<organism evidence="1 2">
    <name type="scientific">Protea cynaroides</name>
    <dbReference type="NCBI Taxonomy" id="273540"/>
    <lineage>
        <taxon>Eukaryota</taxon>
        <taxon>Viridiplantae</taxon>
        <taxon>Streptophyta</taxon>
        <taxon>Embryophyta</taxon>
        <taxon>Tracheophyta</taxon>
        <taxon>Spermatophyta</taxon>
        <taxon>Magnoliopsida</taxon>
        <taxon>Proteales</taxon>
        <taxon>Proteaceae</taxon>
        <taxon>Protea</taxon>
    </lineage>
</organism>
<dbReference type="EMBL" id="JAMYWD010000001">
    <property type="protein sequence ID" value="KAJ4982284.1"/>
    <property type="molecule type" value="Genomic_DNA"/>
</dbReference>
<protein>
    <submittedName>
        <fullName evidence="1">Uncharacterized protein</fullName>
    </submittedName>
</protein>
<sequence>MIDSMNAGIKKNMGNKMNGVEEQVPIASGMPVTKRQVKVKESVGSIDNATKLEAAEGKLHELKSNMATWGRKPWCNGKVIILQPEKTYIKLILSPELRAKVFLCLNFRER</sequence>
<gene>
    <name evidence="1" type="ORF">NE237_033121</name>
</gene>
<keyword evidence="2" id="KW-1185">Reference proteome</keyword>
<comment type="caution">
    <text evidence="1">The sequence shown here is derived from an EMBL/GenBank/DDBJ whole genome shotgun (WGS) entry which is preliminary data.</text>
</comment>
<reference evidence="1" key="1">
    <citation type="journal article" date="2023" name="Plant J.">
        <title>The genome of the king protea, Protea cynaroides.</title>
        <authorList>
            <person name="Chang J."/>
            <person name="Duong T.A."/>
            <person name="Schoeman C."/>
            <person name="Ma X."/>
            <person name="Roodt D."/>
            <person name="Barker N."/>
            <person name="Li Z."/>
            <person name="Van de Peer Y."/>
            <person name="Mizrachi E."/>
        </authorList>
    </citation>
    <scope>NUCLEOTIDE SEQUENCE</scope>
    <source>
        <tissue evidence="1">Young leaves</tissue>
    </source>
</reference>
<evidence type="ECO:0000313" key="2">
    <source>
        <dbReference type="Proteomes" id="UP001141806"/>
    </source>
</evidence>
<dbReference type="AlphaFoldDB" id="A0A9Q0L5X0"/>
<proteinExistence type="predicted"/>
<evidence type="ECO:0000313" key="1">
    <source>
        <dbReference type="EMBL" id="KAJ4982284.1"/>
    </source>
</evidence>
<dbReference type="OrthoDB" id="1742662at2759"/>
<accession>A0A9Q0L5X0</accession>
<name>A0A9Q0L5X0_9MAGN</name>
<dbReference type="Proteomes" id="UP001141806">
    <property type="component" value="Unassembled WGS sequence"/>
</dbReference>